<comment type="cofactor">
    <cofactor evidence="1">
        <name>Mg(2+)</name>
        <dbReference type="ChEBI" id="CHEBI:18420"/>
    </cofactor>
    <text evidence="1">Binds 2 magnesium ions per subunit.</text>
</comment>
<dbReference type="Pfam" id="PF03747">
    <property type="entry name" value="ADP_ribosyl_GH"/>
    <property type="match status" value="1"/>
</dbReference>
<keyword evidence="3" id="KW-1185">Reference proteome</keyword>
<reference evidence="3" key="2">
    <citation type="journal article" date="2016" name="Int. J. Syst. Evol. Microbiol.">
        <title>Complete genome sequence and cell structure of Limnochorda pilosa, a Gram-negative spore-former within the phylum Firmicutes.</title>
        <authorList>
            <person name="Watanabe M."/>
            <person name="Kojima H."/>
            <person name="Fukui M."/>
        </authorList>
    </citation>
    <scope>NUCLEOTIDE SEQUENCE [LARGE SCALE GENOMIC DNA]</scope>
    <source>
        <strain evidence="3">HC45</strain>
    </source>
</reference>
<accession>A0A0K2SLY0</accession>
<feature type="binding site" evidence="1">
    <location>
        <position position="303"/>
    </location>
    <ligand>
        <name>Mg(2+)</name>
        <dbReference type="ChEBI" id="CHEBI:18420"/>
        <label>1</label>
    </ligand>
</feature>
<dbReference type="InterPro" id="IPR005502">
    <property type="entry name" value="Ribosyl_crysJ1"/>
</dbReference>
<dbReference type="PANTHER" id="PTHR16222:SF12">
    <property type="entry name" value="ADP-RIBOSYLGLYCOHYDROLASE-RELATED"/>
    <property type="match status" value="1"/>
</dbReference>
<feature type="binding site" evidence="1">
    <location>
        <position position="86"/>
    </location>
    <ligand>
        <name>Mg(2+)</name>
        <dbReference type="ChEBI" id="CHEBI:18420"/>
        <label>1</label>
    </ligand>
</feature>
<organism evidence="2 3">
    <name type="scientific">Limnochorda pilosa</name>
    <dbReference type="NCBI Taxonomy" id="1555112"/>
    <lineage>
        <taxon>Bacteria</taxon>
        <taxon>Bacillati</taxon>
        <taxon>Bacillota</taxon>
        <taxon>Limnochordia</taxon>
        <taxon>Limnochordales</taxon>
        <taxon>Limnochordaceae</taxon>
        <taxon>Limnochorda</taxon>
    </lineage>
</organism>
<keyword evidence="1" id="KW-0460">Magnesium</keyword>
<dbReference type="GO" id="GO:0046872">
    <property type="term" value="F:metal ion binding"/>
    <property type="evidence" value="ECO:0007669"/>
    <property type="project" value="UniProtKB-KW"/>
</dbReference>
<evidence type="ECO:0000256" key="1">
    <source>
        <dbReference type="PIRSR" id="PIRSR605502-1"/>
    </source>
</evidence>
<dbReference type="AlphaFoldDB" id="A0A0K2SLY0"/>
<dbReference type="SUPFAM" id="SSF101478">
    <property type="entry name" value="ADP-ribosylglycohydrolase"/>
    <property type="match status" value="1"/>
</dbReference>
<dbReference type="PANTHER" id="PTHR16222">
    <property type="entry name" value="ADP-RIBOSYLGLYCOHYDROLASE"/>
    <property type="match status" value="1"/>
</dbReference>
<evidence type="ECO:0000313" key="3">
    <source>
        <dbReference type="Proteomes" id="UP000065807"/>
    </source>
</evidence>
<name>A0A0K2SLY0_LIMPI</name>
<evidence type="ECO:0008006" key="4">
    <source>
        <dbReference type="Google" id="ProtNLM"/>
    </source>
</evidence>
<dbReference type="STRING" id="1555112.LIP_2282"/>
<dbReference type="Proteomes" id="UP000065807">
    <property type="component" value="Chromosome"/>
</dbReference>
<dbReference type="InterPro" id="IPR050792">
    <property type="entry name" value="ADP-ribosylglycohydrolase"/>
</dbReference>
<dbReference type="InterPro" id="IPR036705">
    <property type="entry name" value="Ribosyl_crysJ1_sf"/>
</dbReference>
<keyword evidence="1" id="KW-0479">Metal-binding</keyword>
<sequence>MLREELNGVGTQPDLFDRIYGSLAGLALGDALGFPAMYHRTLLGRPKSRARLRIWTEVGDQHNVIVTQMPYTIARNPRVLDVCPTDDTEWALFSAQILLRYGSTPTAQQYQQAWQEEVVVRETSVRSGVSERAAIENFKRGLLPPTTGNDNPHHYDDGAVRRAVPIGLVHPGDPATATTVAERDASVTSAEDGVWAAQAMAAALAEGVSGAEIPRMIEAARRFMPEGSWLAYNTARALELVPRGTSPADALVILHDQFLSRIYNYPNVAPETVALALALLSMELGSVQEALLIANAFHRAAESMPAWVGALYGVVYGASTIPASWLGSTDRCKGICLPQMAGVSVKDVATELAGLARRQD</sequence>
<evidence type="ECO:0000313" key="2">
    <source>
        <dbReference type="EMBL" id="BAS28123.1"/>
    </source>
</evidence>
<proteinExistence type="predicted"/>
<dbReference type="Gene3D" id="1.10.4080.10">
    <property type="entry name" value="ADP-ribosylation/Crystallin J1"/>
    <property type="match status" value="1"/>
</dbReference>
<reference evidence="3" key="1">
    <citation type="submission" date="2015-07" db="EMBL/GenBank/DDBJ databases">
        <title>Complete genome sequence and phylogenetic analysis of Limnochorda pilosa.</title>
        <authorList>
            <person name="Watanabe M."/>
            <person name="Kojima H."/>
            <person name="Fukui M."/>
        </authorList>
    </citation>
    <scope>NUCLEOTIDE SEQUENCE [LARGE SCALE GENOMIC DNA]</scope>
    <source>
        <strain evidence="3">HC45</strain>
    </source>
</reference>
<gene>
    <name evidence="2" type="ORF">LIP_2282</name>
</gene>
<feature type="binding site" evidence="1">
    <location>
        <position position="85"/>
    </location>
    <ligand>
        <name>Mg(2+)</name>
        <dbReference type="ChEBI" id="CHEBI:18420"/>
        <label>1</label>
    </ligand>
</feature>
<protein>
    <recommendedName>
        <fullName evidence="4">ADP-ribosylglycohydrolase</fullName>
    </recommendedName>
</protein>
<feature type="binding site" evidence="1">
    <location>
        <position position="87"/>
    </location>
    <ligand>
        <name>Mg(2+)</name>
        <dbReference type="ChEBI" id="CHEBI:18420"/>
        <label>1</label>
    </ligand>
</feature>
<dbReference type="KEGG" id="lpil:LIP_2282"/>
<dbReference type="EMBL" id="AP014924">
    <property type="protein sequence ID" value="BAS28123.1"/>
    <property type="molecule type" value="Genomic_DNA"/>
</dbReference>